<sequence length="138" mass="15176">MDIAIIISVLAVATCLVSIGLLVYTASLSRNRMSELVNTKRKLGQLSIENETVARLAELKQNFISVASHELRTPLFSVTGYAELLARTDLNKEQASNSESHSLSLTVQNPSLDGADSAQVFHYAPRRHRIPMSEFFGS</sequence>
<dbReference type="Pfam" id="PF00512">
    <property type="entry name" value="HisKA"/>
    <property type="match status" value="1"/>
</dbReference>
<gene>
    <name evidence="3" type="ORF">PSHT_15613</name>
</gene>
<dbReference type="InterPro" id="IPR003661">
    <property type="entry name" value="HisK_dim/P_dom"/>
</dbReference>
<accession>A0A2S4UDY4</accession>
<dbReference type="EMBL" id="PKSM01000412">
    <property type="protein sequence ID" value="POV95533.1"/>
    <property type="molecule type" value="Genomic_DNA"/>
</dbReference>
<dbReference type="SUPFAM" id="SSF47384">
    <property type="entry name" value="Homodimeric domain of signal transducing histidine kinase"/>
    <property type="match status" value="1"/>
</dbReference>
<evidence type="ECO:0000313" key="3">
    <source>
        <dbReference type="EMBL" id="POV95533.1"/>
    </source>
</evidence>
<dbReference type="InterPro" id="IPR036097">
    <property type="entry name" value="HisK_dim/P_sf"/>
</dbReference>
<comment type="caution">
    <text evidence="3">The sequence shown here is derived from an EMBL/GenBank/DDBJ whole genome shotgun (WGS) entry which is preliminary data.</text>
</comment>
<feature type="domain" description="Signal transduction histidine kinase dimerisation/phosphoacceptor" evidence="2">
    <location>
        <begin position="59"/>
        <end position="119"/>
    </location>
</feature>
<evidence type="ECO:0000313" key="4">
    <source>
        <dbReference type="Proteomes" id="UP000238274"/>
    </source>
</evidence>
<reference evidence="4" key="3">
    <citation type="journal article" date="2018" name="Mol. Plant Microbe Interact.">
        <title>Genome sequence resources for the wheat stripe rust pathogen (Puccinia striiformis f. sp. tritici) and the barley stripe rust pathogen (Puccinia striiformis f. sp. hordei).</title>
        <authorList>
            <person name="Xia C."/>
            <person name="Wang M."/>
            <person name="Yin C."/>
            <person name="Cornejo O.E."/>
            <person name="Hulbert S.H."/>
            <person name="Chen X."/>
        </authorList>
    </citation>
    <scope>NUCLEOTIDE SEQUENCE [LARGE SCALE GENOMIC DNA]</scope>
    <source>
        <strain evidence="4">93TX-2</strain>
    </source>
</reference>
<reference evidence="3 4" key="1">
    <citation type="submission" date="2017-12" db="EMBL/GenBank/DDBJ databases">
        <title>Gene loss provides genomic basis for host adaptation in cereal stripe rust fungi.</title>
        <authorList>
            <person name="Xia C."/>
        </authorList>
    </citation>
    <scope>NUCLEOTIDE SEQUENCE [LARGE SCALE GENOMIC DNA]</scope>
    <source>
        <strain evidence="3 4">93TX-2</strain>
    </source>
</reference>
<protein>
    <recommendedName>
        <fullName evidence="2">Signal transduction histidine kinase dimerisation/phosphoacceptor domain-containing protein</fullName>
    </recommendedName>
</protein>
<keyword evidence="1" id="KW-1133">Transmembrane helix</keyword>
<keyword evidence="4" id="KW-1185">Reference proteome</keyword>
<dbReference type="CDD" id="cd00082">
    <property type="entry name" value="HisKA"/>
    <property type="match status" value="1"/>
</dbReference>
<keyword evidence="1" id="KW-0472">Membrane</keyword>
<reference evidence="4" key="2">
    <citation type="journal article" date="2018" name="BMC Genomics">
        <title>Genomic insights into host adaptation between the wheat stripe rust pathogen (Puccinia striiformis f. sp. tritici) and the barley stripe rust pathogen (Puccinia striiformis f. sp. hordei).</title>
        <authorList>
            <person name="Xia C."/>
            <person name="Wang M."/>
            <person name="Yin C."/>
            <person name="Cornejo O.E."/>
            <person name="Hulbert S.H."/>
            <person name="Chen X."/>
        </authorList>
    </citation>
    <scope>NUCLEOTIDE SEQUENCE [LARGE SCALE GENOMIC DNA]</scope>
    <source>
        <strain evidence="4">93TX-2</strain>
    </source>
</reference>
<feature type="transmembrane region" description="Helical" evidence="1">
    <location>
        <begin position="6"/>
        <end position="26"/>
    </location>
</feature>
<dbReference type="Proteomes" id="UP000238274">
    <property type="component" value="Unassembled WGS sequence"/>
</dbReference>
<keyword evidence="1" id="KW-0812">Transmembrane</keyword>
<evidence type="ECO:0000259" key="2">
    <source>
        <dbReference type="SMART" id="SM00388"/>
    </source>
</evidence>
<evidence type="ECO:0000256" key="1">
    <source>
        <dbReference type="SAM" id="Phobius"/>
    </source>
</evidence>
<dbReference type="SMART" id="SM00388">
    <property type="entry name" value="HisKA"/>
    <property type="match status" value="1"/>
</dbReference>
<dbReference type="Gene3D" id="1.10.287.130">
    <property type="match status" value="1"/>
</dbReference>
<dbReference type="VEuPathDB" id="FungiDB:PSHT_15613"/>
<dbReference type="GO" id="GO:0000155">
    <property type="term" value="F:phosphorelay sensor kinase activity"/>
    <property type="evidence" value="ECO:0007669"/>
    <property type="project" value="InterPro"/>
</dbReference>
<organism evidence="3 4">
    <name type="scientific">Puccinia striiformis</name>
    <dbReference type="NCBI Taxonomy" id="27350"/>
    <lineage>
        <taxon>Eukaryota</taxon>
        <taxon>Fungi</taxon>
        <taxon>Dikarya</taxon>
        <taxon>Basidiomycota</taxon>
        <taxon>Pucciniomycotina</taxon>
        <taxon>Pucciniomycetes</taxon>
        <taxon>Pucciniales</taxon>
        <taxon>Pucciniaceae</taxon>
        <taxon>Puccinia</taxon>
    </lineage>
</organism>
<dbReference type="OrthoDB" id="2499699at2759"/>
<proteinExistence type="predicted"/>
<name>A0A2S4UDY4_9BASI</name>
<dbReference type="AlphaFoldDB" id="A0A2S4UDY4"/>